<proteinExistence type="predicted"/>
<organism evidence="1 2">
    <name type="scientific">Novipirellula rosea</name>
    <dbReference type="NCBI Taxonomy" id="1031540"/>
    <lineage>
        <taxon>Bacteria</taxon>
        <taxon>Pseudomonadati</taxon>
        <taxon>Planctomycetota</taxon>
        <taxon>Planctomycetia</taxon>
        <taxon>Pirellulales</taxon>
        <taxon>Pirellulaceae</taxon>
        <taxon>Novipirellula</taxon>
    </lineage>
</organism>
<gene>
    <name evidence="1" type="ORF">GCM10023156_46660</name>
</gene>
<accession>A0ABP8NAA2</accession>
<reference evidence="2" key="1">
    <citation type="journal article" date="2019" name="Int. J. Syst. Evol. Microbiol.">
        <title>The Global Catalogue of Microorganisms (GCM) 10K type strain sequencing project: providing services to taxonomists for standard genome sequencing and annotation.</title>
        <authorList>
            <consortium name="The Broad Institute Genomics Platform"/>
            <consortium name="The Broad Institute Genome Sequencing Center for Infectious Disease"/>
            <person name="Wu L."/>
            <person name="Ma J."/>
        </authorList>
    </citation>
    <scope>NUCLEOTIDE SEQUENCE [LARGE SCALE GENOMIC DNA]</scope>
    <source>
        <strain evidence="2">JCM 17759</strain>
    </source>
</reference>
<dbReference type="Proteomes" id="UP001500840">
    <property type="component" value="Unassembled WGS sequence"/>
</dbReference>
<evidence type="ECO:0000313" key="1">
    <source>
        <dbReference type="EMBL" id="GAA4462632.1"/>
    </source>
</evidence>
<sequence>MAGTKFYFYKRQYLRDTPQNHFDNKCAGHAATLHWLTQIPSAHPAPPKQIAATACR</sequence>
<dbReference type="EMBL" id="BAABGA010000064">
    <property type="protein sequence ID" value="GAA4462632.1"/>
    <property type="molecule type" value="Genomic_DNA"/>
</dbReference>
<protein>
    <submittedName>
        <fullName evidence="1">Uncharacterized protein</fullName>
    </submittedName>
</protein>
<keyword evidence="2" id="KW-1185">Reference proteome</keyword>
<name>A0ABP8NAA2_9BACT</name>
<comment type="caution">
    <text evidence="1">The sequence shown here is derived from an EMBL/GenBank/DDBJ whole genome shotgun (WGS) entry which is preliminary data.</text>
</comment>
<evidence type="ECO:0000313" key="2">
    <source>
        <dbReference type="Proteomes" id="UP001500840"/>
    </source>
</evidence>